<dbReference type="Pfam" id="PF00391">
    <property type="entry name" value="PEP-utilizers"/>
    <property type="match status" value="1"/>
</dbReference>
<protein>
    <submittedName>
        <fullName evidence="3">Pyruvate, water dikinase</fullName>
    </submittedName>
</protein>
<feature type="domain" description="Pyruvate phosphate dikinase AMP/ATP-binding" evidence="2">
    <location>
        <begin position="74"/>
        <end position="314"/>
    </location>
</feature>
<dbReference type="Gene3D" id="3.50.30.10">
    <property type="entry name" value="Phosphohistidine domain"/>
    <property type="match status" value="1"/>
</dbReference>
<dbReference type="PANTHER" id="PTHR43615:SF1">
    <property type="entry name" value="PPDK_N DOMAIN-CONTAINING PROTEIN"/>
    <property type="match status" value="1"/>
</dbReference>
<organism evidence="3 4">
    <name type="scientific">Nitrosospira multiformis</name>
    <dbReference type="NCBI Taxonomy" id="1231"/>
    <lineage>
        <taxon>Bacteria</taxon>
        <taxon>Pseudomonadati</taxon>
        <taxon>Pseudomonadota</taxon>
        <taxon>Betaproteobacteria</taxon>
        <taxon>Nitrosomonadales</taxon>
        <taxon>Nitrosomonadaceae</taxon>
        <taxon>Nitrosospira</taxon>
    </lineage>
</organism>
<evidence type="ECO:0000313" key="3">
    <source>
        <dbReference type="EMBL" id="SFU53358.1"/>
    </source>
</evidence>
<reference evidence="3 4" key="1">
    <citation type="submission" date="2016-10" db="EMBL/GenBank/DDBJ databases">
        <authorList>
            <person name="de Groot N.N."/>
        </authorList>
    </citation>
    <scope>NUCLEOTIDE SEQUENCE [LARGE SCALE GENOMIC DNA]</scope>
    <source>
        <strain evidence="3 4">Nl14</strain>
    </source>
</reference>
<dbReference type="RefSeq" id="WP_256210407.1">
    <property type="nucleotide sequence ID" value="NZ_FPBZ01000006.1"/>
</dbReference>
<dbReference type="EMBL" id="FPBZ01000006">
    <property type="protein sequence ID" value="SFU53358.1"/>
    <property type="molecule type" value="Genomic_DNA"/>
</dbReference>
<evidence type="ECO:0000313" key="4">
    <source>
        <dbReference type="Proteomes" id="UP000182649"/>
    </source>
</evidence>
<dbReference type="GO" id="GO:0016301">
    <property type="term" value="F:kinase activity"/>
    <property type="evidence" value="ECO:0007669"/>
    <property type="project" value="UniProtKB-KW"/>
</dbReference>
<dbReference type="InterPro" id="IPR051549">
    <property type="entry name" value="PEP_Utilizing_Enz"/>
</dbReference>
<feature type="domain" description="PEP-utilising enzyme mobile" evidence="1">
    <location>
        <begin position="793"/>
        <end position="863"/>
    </location>
</feature>
<dbReference type="Pfam" id="PF01326">
    <property type="entry name" value="PPDK_N"/>
    <property type="match status" value="1"/>
</dbReference>
<dbReference type="SUPFAM" id="SSF56059">
    <property type="entry name" value="Glutathione synthetase ATP-binding domain-like"/>
    <property type="match status" value="1"/>
</dbReference>
<dbReference type="SUPFAM" id="SSF52009">
    <property type="entry name" value="Phosphohistidine domain"/>
    <property type="match status" value="1"/>
</dbReference>
<dbReference type="Gene3D" id="3.30.470.20">
    <property type="entry name" value="ATP-grasp fold, B domain"/>
    <property type="match status" value="1"/>
</dbReference>
<evidence type="ECO:0000259" key="2">
    <source>
        <dbReference type="Pfam" id="PF01326"/>
    </source>
</evidence>
<proteinExistence type="predicted"/>
<dbReference type="PANTHER" id="PTHR43615">
    <property type="entry name" value="PHOSPHOENOLPYRUVATE SYNTHASE-RELATED"/>
    <property type="match status" value="1"/>
</dbReference>
<dbReference type="Gene3D" id="3.30.1490.20">
    <property type="entry name" value="ATP-grasp fold, A domain"/>
    <property type="match status" value="2"/>
</dbReference>
<dbReference type="InterPro" id="IPR008279">
    <property type="entry name" value="PEP-util_enz_mobile_dom"/>
</dbReference>
<gene>
    <name evidence="3" type="ORF">SAMN05216417_10681</name>
</gene>
<name>A0A1I7GY07_9PROT</name>
<dbReference type="GO" id="GO:0005524">
    <property type="term" value="F:ATP binding"/>
    <property type="evidence" value="ECO:0007669"/>
    <property type="project" value="InterPro"/>
</dbReference>
<dbReference type="AlphaFoldDB" id="A0A1I7GY07"/>
<sequence length="873" mass="95402">MPAEMAYPQGGIGEVPTTTQITQLEILDWESVLAANAATVGGKAWHLARLKQLGLPVPEGLVIPAGWRPLHDDEAIPPAISPELSAALQKALAARGWLNQPLAVRSSAAGEDSATASFAGIYRTCLNVCGIEQIQLAVREVWASLSSPTAIAYRQRLGQDASMPGMAVIIMPLLPAIASGIAFTCDPITGRDDRLVIQAQWGLGESLVGGQATGDEYVFGEDLLDDHWVLLHEQIGSKAAKAVVRPEGGTAMVATSAAEATGSVLSSDQALTLAEMLRDAAVALDFTHPFYDLEWVWDGERFWLTQARPVTARPHYTYPALQTQPTYWTRGNTCEVVPEPLSPIDWCNARRLVNELLTQGYILAGYPLLPGLQRAGLFHGRLYLQLSLLQWEVFDALGVIPQLTNALIGGRQPEITLPPASLADSFARLRRAVRYMLRSPVQRRRGQRAVERAMAEAAQWRKQPLPEDAAGLRAEILRHFHVARSATDLFFLQGSGGGSLAMLVEQLDKCFLGEGYALATALLAGGEPSVTARQSYELMALARLWRENKESVEASSHLPHSKNPRFQDAFNEFLERYGHRGLYESYFRNPRWREAPEYLLSQLEQLAAVDEAALQARQRAAVAEALARIRSGIPFWKRAFILKLAKAATQECNQREAARSTLTALMEPGRNLLLAAGRYLVERGVLVQEADIFQLMLSEILRVLDGDIPEDGVKARVNERNRLFEQWSRETAPDVLVEASRYSRQGWQAHESAAASATASNNSPRYQGIPTGTGLARGKARLLLHPSDGYKLQQGDILVAPSTDPGWTPLFLRAAGLVVETGGYLSHGAIVAREFAIPAVVNLTGVLAELKDGDRVEVDGMSGVVTLLERNGQ</sequence>
<keyword evidence="3" id="KW-0808">Transferase</keyword>
<keyword evidence="3" id="KW-0418">Kinase</keyword>
<evidence type="ECO:0000259" key="1">
    <source>
        <dbReference type="Pfam" id="PF00391"/>
    </source>
</evidence>
<dbReference type="InterPro" id="IPR013815">
    <property type="entry name" value="ATP_grasp_subdomain_1"/>
</dbReference>
<accession>A0A1I7GY07</accession>
<dbReference type="Proteomes" id="UP000182649">
    <property type="component" value="Unassembled WGS sequence"/>
</dbReference>
<dbReference type="InterPro" id="IPR002192">
    <property type="entry name" value="PPDK_AMP/ATP-bd"/>
</dbReference>
<keyword evidence="3" id="KW-0670">Pyruvate</keyword>
<dbReference type="InterPro" id="IPR036637">
    <property type="entry name" value="Phosphohistidine_dom_sf"/>
</dbReference>